<keyword evidence="10" id="KW-0503">Monooxygenase</keyword>
<keyword evidence="7" id="KW-0288">FMN</keyword>
<evidence type="ECO:0000256" key="9">
    <source>
        <dbReference type="ARBA" id="ARBA00023002"/>
    </source>
</evidence>
<dbReference type="FunFam" id="3.20.20.70:FF:000154">
    <property type="entry name" value="Probable nitronate monooxygenase"/>
    <property type="match status" value="1"/>
</dbReference>
<name>A0AAN1XUW1_UNVUL</name>
<evidence type="ECO:0000256" key="8">
    <source>
        <dbReference type="ARBA" id="ARBA00022741"/>
    </source>
</evidence>
<evidence type="ECO:0000256" key="10">
    <source>
        <dbReference type="ARBA" id="ARBA00023033"/>
    </source>
</evidence>
<dbReference type="GO" id="GO:0000166">
    <property type="term" value="F:nucleotide binding"/>
    <property type="evidence" value="ECO:0007669"/>
    <property type="project" value="UniProtKB-KW"/>
</dbReference>
<evidence type="ECO:0000256" key="5">
    <source>
        <dbReference type="ARBA" id="ARBA00022575"/>
    </source>
</evidence>
<accession>A0AAN1XUW1</accession>
<evidence type="ECO:0000256" key="6">
    <source>
        <dbReference type="ARBA" id="ARBA00022630"/>
    </source>
</evidence>
<dbReference type="InterPro" id="IPR004136">
    <property type="entry name" value="NMO"/>
</dbReference>
<evidence type="ECO:0000256" key="12">
    <source>
        <dbReference type="ARBA" id="ARBA00049401"/>
    </source>
</evidence>
<dbReference type="AlphaFoldDB" id="A0AAN1XUW1"/>
<organism evidence="13 14">
    <name type="scientific">Vulcanimicrobium alpinum</name>
    <dbReference type="NCBI Taxonomy" id="3016050"/>
    <lineage>
        <taxon>Bacteria</taxon>
        <taxon>Bacillati</taxon>
        <taxon>Vulcanimicrobiota</taxon>
        <taxon>Vulcanimicrobiia</taxon>
        <taxon>Vulcanimicrobiales</taxon>
        <taxon>Vulcanimicrobiaceae</taxon>
        <taxon>Vulcanimicrobium</taxon>
    </lineage>
</organism>
<evidence type="ECO:0000256" key="7">
    <source>
        <dbReference type="ARBA" id="ARBA00022643"/>
    </source>
</evidence>
<dbReference type="InterPro" id="IPR013785">
    <property type="entry name" value="Aldolase_TIM"/>
</dbReference>
<dbReference type="PANTHER" id="PTHR42747">
    <property type="entry name" value="NITRONATE MONOOXYGENASE-RELATED"/>
    <property type="match status" value="1"/>
</dbReference>
<comment type="cofactor">
    <cofactor evidence="1">
        <name>FMN</name>
        <dbReference type="ChEBI" id="CHEBI:58210"/>
    </cofactor>
</comment>
<sequence>MVRAAYPERMHRLPFLTVPIVQAPMAGATSPELVAAVANAGGLGSLPGGYDAPEMIRERIARVRALTDRPFAVNLFVDTSPGASAEQLARANERLRPYREELGIAQPAQPRVSSVTWEGQLEAMFAARPAVFSFTFGIPDAAVFARCWELGIFTLGTAETVDQAVALERAGADAVCMQGFEAGGHHGTIRSAVDDALTGTLALVPQAVDAVRVPVLAAGGIGDGRGVAAVLALGAAAAQVGSAFLLADESAVPAPARAVLASDAARRTVLTNAFSGRYARGVRNRFIDEMDGDDAIAPYPFQHALTGDLRAAAAAAGRTEFLSMWAGQAVALSRALPAAEIVRRLVSGAHESLAAARATLADSR</sequence>
<dbReference type="CDD" id="cd04730">
    <property type="entry name" value="NPD_like"/>
    <property type="match status" value="1"/>
</dbReference>
<evidence type="ECO:0000256" key="2">
    <source>
        <dbReference type="ARBA" id="ARBA00003535"/>
    </source>
</evidence>
<evidence type="ECO:0000313" key="14">
    <source>
        <dbReference type="Proteomes" id="UP001317532"/>
    </source>
</evidence>
<dbReference type="Pfam" id="PF03060">
    <property type="entry name" value="NMO"/>
    <property type="match status" value="1"/>
</dbReference>
<dbReference type="GO" id="GO:0018580">
    <property type="term" value="F:nitronate monooxygenase activity"/>
    <property type="evidence" value="ECO:0007669"/>
    <property type="project" value="InterPro"/>
</dbReference>
<dbReference type="SUPFAM" id="SSF51412">
    <property type="entry name" value="Inosine monophosphate dehydrogenase (IMPDH)"/>
    <property type="match status" value="1"/>
</dbReference>
<dbReference type="Gene3D" id="3.20.20.70">
    <property type="entry name" value="Aldolase class I"/>
    <property type="match status" value="1"/>
</dbReference>
<proteinExistence type="inferred from homology"/>
<keyword evidence="8" id="KW-0547">Nucleotide-binding</keyword>
<keyword evidence="14" id="KW-1185">Reference proteome</keyword>
<comment type="similarity">
    <text evidence="3">Belongs to the nitronate monooxygenase family. NMO class I subfamily.</text>
</comment>
<keyword evidence="6" id="KW-0285">Flavoprotein</keyword>
<comment type="function">
    <text evidence="2">Nitronate monooxygenase that uses molecular oxygen to catalyze the oxidative denitrification of alkyl nitronates. Acts on propionate 3-nitronate (P3N), the presumed physiological substrate. Probably functions in the detoxification of P3N, a metabolic poison produced by plants and fungi as a defense mechanism.</text>
</comment>
<dbReference type="KEGG" id="vab:WPS_11740"/>
<protein>
    <recommendedName>
        <fullName evidence="4">Probable nitronate monooxygenase</fullName>
    </recommendedName>
    <alternativeName>
        <fullName evidence="11">Propionate 3-nitronate monooxygenase</fullName>
    </alternativeName>
</protein>
<dbReference type="PANTHER" id="PTHR42747:SF3">
    <property type="entry name" value="NITRONATE MONOOXYGENASE-RELATED"/>
    <property type="match status" value="1"/>
</dbReference>
<dbReference type="Proteomes" id="UP001317532">
    <property type="component" value="Chromosome"/>
</dbReference>
<evidence type="ECO:0000256" key="1">
    <source>
        <dbReference type="ARBA" id="ARBA00001917"/>
    </source>
</evidence>
<dbReference type="GO" id="GO:0009636">
    <property type="term" value="P:response to toxic substance"/>
    <property type="evidence" value="ECO:0007669"/>
    <property type="project" value="UniProtKB-KW"/>
</dbReference>
<keyword evidence="9" id="KW-0560">Oxidoreductase</keyword>
<dbReference type="EMBL" id="AP025523">
    <property type="protein sequence ID" value="BDE05898.1"/>
    <property type="molecule type" value="Genomic_DNA"/>
</dbReference>
<comment type="catalytic activity">
    <reaction evidence="12">
        <text>3 propionate 3-nitronate + 3 O2 + H2O = 3 3-oxopropanoate + 2 nitrate + nitrite + H2O2 + 3 H(+)</text>
        <dbReference type="Rhea" id="RHEA:57332"/>
        <dbReference type="ChEBI" id="CHEBI:15377"/>
        <dbReference type="ChEBI" id="CHEBI:15378"/>
        <dbReference type="ChEBI" id="CHEBI:15379"/>
        <dbReference type="ChEBI" id="CHEBI:16240"/>
        <dbReference type="ChEBI" id="CHEBI:16301"/>
        <dbReference type="ChEBI" id="CHEBI:17632"/>
        <dbReference type="ChEBI" id="CHEBI:33190"/>
        <dbReference type="ChEBI" id="CHEBI:136067"/>
    </reaction>
</comment>
<evidence type="ECO:0000256" key="11">
    <source>
        <dbReference type="ARBA" id="ARBA00031155"/>
    </source>
</evidence>
<evidence type="ECO:0000256" key="3">
    <source>
        <dbReference type="ARBA" id="ARBA00009881"/>
    </source>
</evidence>
<reference evidence="13 14" key="1">
    <citation type="journal article" date="2022" name="ISME Commun">
        <title>Vulcanimicrobium alpinus gen. nov. sp. nov., the first cultivated representative of the candidate phylum 'Eremiobacterota', is a metabolically versatile aerobic anoxygenic phototroph.</title>
        <authorList>
            <person name="Yabe S."/>
            <person name="Muto K."/>
            <person name="Abe K."/>
            <person name="Yokota A."/>
            <person name="Staudigel H."/>
            <person name="Tebo B.M."/>
        </authorList>
    </citation>
    <scope>NUCLEOTIDE SEQUENCE [LARGE SCALE GENOMIC DNA]</scope>
    <source>
        <strain evidence="13 14">WC8-2</strain>
    </source>
</reference>
<evidence type="ECO:0000313" key="13">
    <source>
        <dbReference type="EMBL" id="BDE05898.1"/>
    </source>
</evidence>
<evidence type="ECO:0000256" key="4">
    <source>
        <dbReference type="ARBA" id="ARBA00013457"/>
    </source>
</evidence>
<gene>
    <name evidence="13" type="ORF">WPS_11740</name>
</gene>
<keyword evidence="5" id="KW-0216">Detoxification</keyword>